<protein>
    <submittedName>
        <fullName evidence="2">Uncharacterized protein</fullName>
    </submittedName>
</protein>
<organism evidence="2 3">
    <name type="scientific">Leptospira interrogans str. UI 12758</name>
    <dbReference type="NCBI Taxonomy" id="1049938"/>
    <lineage>
        <taxon>Bacteria</taxon>
        <taxon>Pseudomonadati</taxon>
        <taxon>Spirochaetota</taxon>
        <taxon>Spirochaetia</taxon>
        <taxon>Leptospirales</taxon>
        <taxon>Leptospiraceae</taxon>
        <taxon>Leptospira</taxon>
    </lineage>
</organism>
<comment type="caution">
    <text evidence="2">The sequence shown here is derived from an EMBL/GenBank/DDBJ whole genome shotgun (WGS) entry which is preliminary data.</text>
</comment>
<proteinExistence type="predicted"/>
<gene>
    <name evidence="2" type="ORF">LEP1GSC105_0117</name>
</gene>
<keyword evidence="1" id="KW-0812">Transmembrane</keyword>
<dbReference type="Proteomes" id="UP000001340">
    <property type="component" value="Unassembled WGS sequence"/>
</dbReference>
<evidence type="ECO:0000313" key="3">
    <source>
        <dbReference type="Proteomes" id="UP000001340"/>
    </source>
</evidence>
<feature type="transmembrane region" description="Helical" evidence="1">
    <location>
        <begin position="15"/>
        <end position="37"/>
    </location>
</feature>
<sequence length="49" mass="5773">MSTTELFELVAEYTVFWSVVGFAAIGLFVWLPLWWVVTKYFGEDNQDHE</sequence>
<evidence type="ECO:0000256" key="1">
    <source>
        <dbReference type="SAM" id="Phobius"/>
    </source>
</evidence>
<keyword evidence="1" id="KW-0472">Membrane</keyword>
<accession>A0A0E2DAX2</accession>
<dbReference type="EMBL" id="AHNR02000004">
    <property type="protein sequence ID" value="EKR57233.1"/>
    <property type="molecule type" value="Genomic_DNA"/>
</dbReference>
<evidence type="ECO:0000313" key="2">
    <source>
        <dbReference type="EMBL" id="EKR57233.1"/>
    </source>
</evidence>
<reference evidence="2 3" key="1">
    <citation type="submission" date="2012-10" db="EMBL/GenBank/DDBJ databases">
        <authorList>
            <person name="Harkins D.M."/>
            <person name="Durkin A.S."/>
            <person name="Brinkac L.M."/>
            <person name="Haft D.H."/>
            <person name="Selengut J.D."/>
            <person name="Sanka R."/>
            <person name="DePew J."/>
            <person name="Purushe J."/>
            <person name="Chanthongthip A."/>
            <person name="Lattana O."/>
            <person name="Phetsouvanh R."/>
            <person name="Newton P.N."/>
            <person name="Vinetz J.M."/>
            <person name="Sutton G.G."/>
            <person name="Nierman W.C."/>
            <person name="Fouts D.E."/>
        </authorList>
    </citation>
    <scope>NUCLEOTIDE SEQUENCE [LARGE SCALE GENOMIC DNA]</scope>
    <source>
        <strain evidence="2 3">UI 12758</strain>
    </source>
</reference>
<keyword evidence="1" id="KW-1133">Transmembrane helix</keyword>
<dbReference type="AlphaFoldDB" id="A0A0E2DAX2"/>
<name>A0A0E2DAX2_LEPIR</name>